<proteinExistence type="inferred from homology"/>
<protein>
    <recommendedName>
        <fullName evidence="10">TRAF3-interacting protein 1 N-terminal domain-containing protein</fullName>
    </recommendedName>
</protein>
<dbReference type="GO" id="GO:0070507">
    <property type="term" value="P:regulation of microtubule cytoskeleton organization"/>
    <property type="evidence" value="ECO:0007669"/>
    <property type="project" value="TreeGrafter"/>
</dbReference>
<dbReference type="EMBL" id="JABANO010001615">
    <property type="protein sequence ID" value="KAF4758290.1"/>
    <property type="molecule type" value="Genomic_DNA"/>
</dbReference>
<feature type="compositionally biased region" description="Low complexity" evidence="9">
    <location>
        <begin position="229"/>
        <end position="240"/>
    </location>
</feature>
<evidence type="ECO:0000256" key="3">
    <source>
        <dbReference type="ARBA" id="ARBA00022490"/>
    </source>
</evidence>
<dbReference type="GO" id="GO:0030992">
    <property type="term" value="C:intraciliary transport particle B"/>
    <property type="evidence" value="ECO:0007669"/>
    <property type="project" value="TreeGrafter"/>
</dbReference>
<reference evidence="11 12" key="1">
    <citation type="submission" date="2020-04" db="EMBL/GenBank/DDBJ databases">
        <title>Perkinsus olseni comparative genomics.</title>
        <authorList>
            <person name="Bogema D.R."/>
        </authorList>
    </citation>
    <scope>NUCLEOTIDE SEQUENCE [LARGE SCALE GENOMIC DNA]</scope>
    <source>
        <strain evidence="11 12">ATCC PRA-207</strain>
    </source>
</reference>
<evidence type="ECO:0000256" key="7">
    <source>
        <dbReference type="ARBA" id="ARBA00023273"/>
    </source>
</evidence>
<feature type="region of interest" description="Disordered" evidence="9">
    <location>
        <begin position="317"/>
        <end position="375"/>
    </location>
</feature>
<dbReference type="GO" id="GO:0005930">
    <property type="term" value="C:axoneme"/>
    <property type="evidence" value="ECO:0007669"/>
    <property type="project" value="UniProtKB-SubCell"/>
</dbReference>
<dbReference type="Gene3D" id="1.10.418.50">
    <property type="entry name" value="Microtubule-binding protein MIP-T3"/>
    <property type="match status" value="1"/>
</dbReference>
<dbReference type="GO" id="GO:0060271">
    <property type="term" value="P:cilium assembly"/>
    <property type="evidence" value="ECO:0007669"/>
    <property type="project" value="TreeGrafter"/>
</dbReference>
<gene>
    <name evidence="11" type="ORF">FOZ63_002185</name>
</gene>
<feature type="domain" description="TRAF3-interacting protein 1 N-terminal" evidence="10">
    <location>
        <begin position="72"/>
        <end position="200"/>
    </location>
</feature>
<dbReference type="InterPro" id="IPR018799">
    <property type="entry name" value="TRAF3IP1"/>
</dbReference>
<feature type="compositionally biased region" description="Acidic residues" evidence="9">
    <location>
        <begin position="244"/>
        <end position="260"/>
    </location>
</feature>
<name>A0A7J6ULV8_PEROL</name>
<evidence type="ECO:0000259" key="10">
    <source>
        <dbReference type="Pfam" id="PF10243"/>
    </source>
</evidence>
<evidence type="ECO:0000256" key="2">
    <source>
        <dbReference type="ARBA" id="ARBA00004430"/>
    </source>
</evidence>
<keyword evidence="3" id="KW-0963">Cytoplasm</keyword>
<evidence type="ECO:0000256" key="1">
    <source>
        <dbReference type="ARBA" id="ARBA00004120"/>
    </source>
</evidence>
<comment type="similarity">
    <text evidence="8">Belongs to the TRAF3IP1 family.</text>
</comment>
<evidence type="ECO:0000256" key="4">
    <source>
        <dbReference type="ARBA" id="ARBA00022794"/>
    </source>
</evidence>
<dbReference type="GO" id="GO:0036064">
    <property type="term" value="C:ciliary basal body"/>
    <property type="evidence" value="ECO:0007669"/>
    <property type="project" value="TreeGrafter"/>
</dbReference>
<dbReference type="InterPro" id="IPR040468">
    <property type="entry name" value="TRAF3IP1_N"/>
</dbReference>
<dbReference type="PANTHER" id="PTHR31363">
    <property type="entry name" value="TRAF3-INTERACTING PROTEIN 1"/>
    <property type="match status" value="1"/>
</dbReference>
<keyword evidence="5" id="KW-0175">Coiled coil</keyword>
<evidence type="ECO:0000313" key="12">
    <source>
        <dbReference type="Proteomes" id="UP000553632"/>
    </source>
</evidence>
<comment type="caution">
    <text evidence="11">The sequence shown here is derived from an EMBL/GenBank/DDBJ whole genome shotgun (WGS) entry which is preliminary data.</text>
</comment>
<evidence type="ECO:0000256" key="8">
    <source>
        <dbReference type="ARBA" id="ARBA00043971"/>
    </source>
</evidence>
<sequence>MRDALIYLIRPEFRFYASSRAALTSGMQHEQSHELAHTSVEENATEQTTTVPFPDDNPFVNGMEEMTLSKLVAQSQRKLGGLITRPKLTDKLLSRPPVKFLYDIVSEVSVVTGFGELFGAEAGVTSDTSAPASPGAEIVKEVSSEELSTREAKLKFVGLLHSMTEHALRRRIDLDPLRVICGKDSEKTNKLLISFHEAATSVPSSEAFERARNSDPLLTEEELPSAAVSGGSSCSESEGSLTRDDEEELSSDEGSIEETVDASSSRVKEMLSKIVTEEKKLSELLSEIDIELDGIDAASRVRQRKAEFSLLKLCSSTPVPDEGSEDEGAPAEAAWPTGRPMTSSGDSSTEEVPVGLRSRPKATTDATMLRGYDSPQSRYGDTDITVLDQATDLITLLQRELSEGWLAYLTSSPSSVLITKHSGSRVVRALRHLLTVLHPLAEEHDLKLSDGDLLLRETELDIDDGQQLEGGVERLQDAVMVILEELPENERWDWRVHCEFEEDTETGYELFFYVMNNLKLRRKTSRLSSRSSSAPVGRCLHIVETSYSRPSSTNYDEACAHHGNGLRGEIKSVVLKEYDNTKTSWTPTAVDPDSTLHNFDVVNVVQTDDSRGVNAVRACRVSQMKNSLTFYVDDREKNVVKTTEVRCGRYNWIRDFDYGAIQLVGMDGIDYNVLYGREITTTPLDRLLPEQYVGESVTEENCRSMVRDIRDFAFMKTGAHLFGYLCPSYLTLNEGLFVDPQVHSSRLLGADGVLLVLTRRGLASSNMDIPPVPIREIKGHEIDVQEMTFYEDGAERYGPVCEISRYANSLAFSLNTKSRDLTLVELGCKSYTWWHDPLTHSLVRRTPDGECQVLEDTLGEVTEVLATTTLKASPSDPITKQFCGDAVANLMRLSTGMGYREPRMYISFLCYWYSTPQVNRRLKLYLQSVDDRAIPTKLRDAPTSVLVSVLVDLICDFEPAFDKLFVLPPPHCLGFILNQANMIITLSDDKISTFRSDLASVFVQGRTVKTKARERLLGRVSWVAMPFIRLRPFLKPFHFSLAVGKSRNLPSVRVGKEWADAARFLYRFFGSGASVPMHSLLPDMGGMNRTVVNHW</sequence>
<dbReference type="Proteomes" id="UP000553632">
    <property type="component" value="Unassembled WGS sequence"/>
</dbReference>
<dbReference type="GO" id="GO:0008017">
    <property type="term" value="F:microtubule binding"/>
    <property type="evidence" value="ECO:0007669"/>
    <property type="project" value="InterPro"/>
</dbReference>
<organism evidence="11 12">
    <name type="scientific">Perkinsus olseni</name>
    <name type="common">Perkinsus atlanticus</name>
    <dbReference type="NCBI Taxonomy" id="32597"/>
    <lineage>
        <taxon>Eukaryota</taxon>
        <taxon>Sar</taxon>
        <taxon>Alveolata</taxon>
        <taxon>Perkinsozoa</taxon>
        <taxon>Perkinsea</taxon>
        <taxon>Perkinsida</taxon>
        <taxon>Perkinsidae</taxon>
        <taxon>Perkinsus</taxon>
    </lineage>
</organism>
<feature type="region of interest" description="Disordered" evidence="9">
    <location>
        <begin position="204"/>
        <end position="266"/>
    </location>
</feature>
<keyword evidence="7" id="KW-0966">Cell projection</keyword>
<evidence type="ECO:0000313" key="11">
    <source>
        <dbReference type="EMBL" id="KAF4758290.1"/>
    </source>
</evidence>
<comment type="subcellular location">
    <subcellularLocation>
        <location evidence="2">Cytoplasm</location>
        <location evidence="2">Cytoskeleton</location>
        <location evidence="2">Cilium axoneme</location>
    </subcellularLocation>
    <subcellularLocation>
        <location evidence="1">Cytoplasm</location>
        <location evidence="1">Cytoskeleton</location>
        <location evidence="1">Cilium basal body</location>
    </subcellularLocation>
</comment>
<accession>A0A7J6ULV8</accession>
<dbReference type="InterPro" id="IPR042576">
    <property type="entry name" value="TRAF3IP1_N_sf"/>
</dbReference>
<evidence type="ECO:0000256" key="5">
    <source>
        <dbReference type="ARBA" id="ARBA00023054"/>
    </source>
</evidence>
<dbReference type="GO" id="GO:0042073">
    <property type="term" value="P:intraciliary transport"/>
    <property type="evidence" value="ECO:0007669"/>
    <property type="project" value="TreeGrafter"/>
</dbReference>
<keyword evidence="4" id="KW-0970">Cilium biogenesis/degradation</keyword>
<keyword evidence="6" id="KW-0206">Cytoskeleton</keyword>
<evidence type="ECO:0000256" key="9">
    <source>
        <dbReference type="SAM" id="MobiDB-lite"/>
    </source>
</evidence>
<dbReference type="PANTHER" id="PTHR31363:SF0">
    <property type="entry name" value="TRAF3-INTERACTING PROTEIN 1"/>
    <property type="match status" value="1"/>
</dbReference>
<evidence type="ECO:0000256" key="6">
    <source>
        <dbReference type="ARBA" id="ARBA00023212"/>
    </source>
</evidence>
<dbReference type="AlphaFoldDB" id="A0A7J6ULV8"/>
<dbReference type="Pfam" id="PF10243">
    <property type="entry name" value="MIP-T3"/>
    <property type="match status" value="1"/>
</dbReference>
<keyword evidence="12" id="KW-1185">Reference proteome</keyword>